<gene>
    <name evidence="2" type="ORF">HYC85_027771</name>
</gene>
<reference evidence="2 3" key="2">
    <citation type="submission" date="2020-07" db="EMBL/GenBank/DDBJ databases">
        <title>Genome assembly of wild tea tree DASZ reveals pedigree and selection history of tea varieties.</title>
        <authorList>
            <person name="Zhang W."/>
        </authorList>
    </citation>
    <scope>NUCLEOTIDE SEQUENCE [LARGE SCALE GENOMIC DNA]</scope>
    <source>
        <strain evidence="3">cv. G240</strain>
        <tissue evidence="2">Leaf</tissue>
    </source>
</reference>
<sequence>MVLVGSPVVGGTVAGFLAPVLAFCSLLGVVAAVLTGFTERMKLTGVRSGVVRSCYADRILSPIAVLFFLNDEFASLVKPITKKTVSQSEAHVNGTSLVVGGCGIGKDMMDEEAKLHAVVAGEGAEPAIAATSSTAAGLMMLHQAEREVWRMHIGVMVVSYSRDGNINPARQGPGPPCLDK</sequence>
<organism evidence="2 3">
    <name type="scientific">Camellia sinensis</name>
    <name type="common">Tea plant</name>
    <name type="synonym">Thea sinensis</name>
    <dbReference type="NCBI Taxonomy" id="4442"/>
    <lineage>
        <taxon>Eukaryota</taxon>
        <taxon>Viridiplantae</taxon>
        <taxon>Streptophyta</taxon>
        <taxon>Embryophyta</taxon>
        <taxon>Tracheophyta</taxon>
        <taxon>Spermatophyta</taxon>
        <taxon>Magnoliopsida</taxon>
        <taxon>eudicotyledons</taxon>
        <taxon>Gunneridae</taxon>
        <taxon>Pentapetalae</taxon>
        <taxon>asterids</taxon>
        <taxon>Ericales</taxon>
        <taxon>Theaceae</taxon>
        <taxon>Camellia</taxon>
    </lineage>
</organism>
<dbReference type="Proteomes" id="UP000593564">
    <property type="component" value="Unassembled WGS sequence"/>
</dbReference>
<evidence type="ECO:0000313" key="3">
    <source>
        <dbReference type="Proteomes" id="UP000593564"/>
    </source>
</evidence>
<proteinExistence type="predicted"/>
<keyword evidence="1" id="KW-1133">Transmembrane helix</keyword>
<dbReference type="AlphaFoldDB" id="A0A7J7FT92"/>
<accession>A0A7J7FT92</accession>
<keyword evidence="1" id="KW-0812">Transmembrane</keyword>
<keyword evidence="1" id="KW-0472">Membrane</keyword>
<protein>
    <submittedName>
        <fullName evidence="2">Uncharacterized protein</fullName>
    </submittedName>
</protein>
<dbReference type="EMBL" id="JACBKZ010000014">
    <property type="protein sequence ID" value="KAF5931600.1"/>
    <property type="molecule type" value="Genomic_DNA"/>
</dbReference>
<keyword evidence="3" id="KW-1185">Reference proteome</keyword>
<reference evidence="3" key="1">
    <citation type="journal article" date="2020" name="Nat. Commun.">
        <title>Genome assembly of wild tea tree DASZ reveals pedigree and selection history of tea varieties.</title>
        <authorList>
            <person name="Zhang W."/>
            <person name="Zhang Y."/>
            <person name="Qiu H."/>
            <person name="Guo Y."/>
            <person name="Wan H."/>
            <person name="Zhang X."/>
            <person name="Scossa F."/>
            <person name="Alseekh S."/>
            <person name="Zhang Q."/>
            <person name="Wang P."/>
            <person name="Xu L."/>
            <person name="Schmidt M.H."/>
            <person name="Jia X."/>
            <person name="Li D."/>
            <person name="Zhu A."/>
            <person name="Guo F."/>
            <person name="Chen W."/>
            <person name="Ni D."/>
            <person name="Usadel B."/>
            <person name="Fernie A.R."/>
            <person name="Wen W."/>
        </authorList>
    </citation>
    <scope>NUCLEOTIDE SEQUENCE [LARGE SCALE GENOMIC DNA]</scope>
    <source>
        <strain evidence="3">cv. G240</strain>
    </source>
</reference>
<evidence type="ECO:0000313" key="2">
    <source>
        <dbReference type="EMBL" id="KAF5931600.1"/>
    </source>
</evidence>
<name>A0A7J7FT92_CAMSI</name>
<comment type="caution">
    <text evidence="2">The sequence shown here is derived from an EMBL/GenBank/DDBJ whole genome shotgun (WGS) entry which is preliminary data.</text>
</comment>
<evidence type="ECO:0000256" key="1">
    <source>
        <dbReference type="SAM" id="Phobius"/>
    </source>
</evidence>
<feature type="transmembrane region" description="Helical" evidence="1">
    <location>
        <begin position="12"/>
        <end position="37"/>
    </location>
</feature>